<dbReference type="Proteomes" id="UP000308230">
    <property type="component" value="Unassembled WGS sequence"/>
</dbReference>
<name>A0A5R9F3P8_9BACL</name>
<comment type="caution">
    <text evidence="2">The sequence shown here is derived from an EMBL/GenBank/DDBJ whole genome shotgun (WGS) entry which is preliminary data.</text>
</comment>
<proteinExistence type="predicted"/>
<reference evidence="2 3" key="1">
    <citation type="submission" date="2019-04" db="EMBL/GenBank/DDBJ databases">
        <title>Bacillus caeni sp. nov., a bacterium isolated from mangrove sediment.</title>
        <authorList>
            <person name="Huang H."/>
            <person name="Mo K."/>
            <person name="Hu Y."/>
        </authorList>
    </citation>
    <scope>NUCLEOTIDE SEQUENCE [LARGE SCALE GENOMIC DNA]</scope>
    <source>
        <strain evidence="2 3">HB172195</strain>
    </source>
</reference>
<evidence type="ECO:0000313" key="2">
    <source>
        <dbReference type="EMBL" id="TLS36966.1"/>
    </source>
</evidence>
<sequence>MNKKEVRQSFENSSFEKIKFTKRNRETVHQLYEKTSKQAEAVSSRYIKPVLSFSVCVLLIVAFIPLAETKIFTDGQTGKLMIEGNDMRAGNNEVTTKEQLLERLKDPLLFFGSFEGKYIYFNKNKNVTKKITYQVSTKSDKINTNNNTSFLQIIEGTGIHEQKLFDEVAIKKQLANSSDVFPMLPSMINNKEEWTYQGTDKVKGEKAIKIKSDSFQAWFHSKTGILLKYKNKDGSYLETTGLKFNDVINREVFRIGTIEPTGTIHEFPDEMVFFMEPPRYKLIMDMKLIKAETHAFPDQNQIKQTITGKDGQTLTYSVKQVMEDSMPPGDKEVDLKDGKNIVITKTDRSIDLKWRDEKNDLNYNLIYQGDVSQNMLEKMLDSITKK</sequence>
<evidence type="ECO:0008006" key="4">
    <source>
        <dbReference type="Google" id="ProtNLM"/>
    </source>
</evidence>
<accession>A0A5R9F3P8</accession>
<keyword evidence="1" id="KW-1133">Transmembrane helix</keyword>
<evidence type="ECO:0000256" key="1">
    <source>
        <dbReference type="SAM" id="Phobius"/>
    </source>
</evidence>
<feature type="transmembrane region" description="Helical" evidence="1">
    <location>
        <begin position="46"/>
        <end position="67"/>
    </location>
</feature>
<evidence type="ECO:0000313" key="3">
    <source>
        <dbReference type="Proteomes" id="UP000308230"/>
    </source>
</evidence>
<organism evidence="2 3">
    <name type="scientific">Exobacillus caeni</name>
    <dbReference type="NCBI Taxonomy" id="2574798"/>
    <lineage>
        <taxon>Bacteria</taxon>
        <taxon>Bacillati</taxon>
        <taxon>Bacillota</taxon>
        <taxon>Bacilli</taxon>
        <taxon>Bacillales</taxon>
        <taxon>Guptibacillaceae</taxon>
        <taxon>Exobacillus</taxon>
    </lineage>
</organism>
<gene>
    <name evidence="2" type="ORF">FCL54_13515</name>
</gene>
<keyword evidence="1" id="KW-0812">Transmembrane</keyword>
<dbReference type="RefSeq" id="WP_138127164.1">
    <property type="nucleotide sequence ID" value="NZ_SWLG01000008.1"/>
</dbReference>
<dbReference type="AlphaFoldDB" id="A0A5R9F3P8"/>
<protein>
    <recommendedName>
        <fullName evidence="4">DUF4367 domain-containing protein</fullName>
    </recommendedName>
</protein>
<dbReference type="EMBL" id="SWLG01000008">
    <property type="protein sequence ID" value="TLS36966.1"/>
    <property type="molecule type" value="Genomic_DNA"/>
</dbReference>
<keyword evidence="3" id="KW-1185">Reference proteome</keyword>
<keyword evidence="1" id="KW-0472">Membrane</keyword>